<proteinExistence type="predicted"/>
<sequence>MSQLKLRGATTKLRYHRGTCLGIDAINVFSTEGSSSTFVDTICFIPKATAKPPCWVTILDLEKARSLGNSCIPRCNPIMMITRLCPILDKSVQGDNTGSKDSTIQKPISHRRMSRERDFVRSMEGRIIGLDNSETISWLVLGLSFEAQKGI</sequence>
<keyword evidence="2" id="KW-1185">Reference proteome</keyword>
<dbReference type="AlphaFoldDB" id="A0AAE0Y4W2"/>
<reference evidence="1" key="1">
    <citation type="journal article" date="2023" name="G3 (Bethesda)">
        <title>A reference genome for the long-term kleptoplast-retaining sea slug Elysia crispata morphotype clarki.</title>
        <authorList>
            <person name="Eastman K.E."/>
            <person name="Pendleton A.L."/>
            <person name="Shaikh M.A."/>
            <person name="Suttiyut T."/>
            <person name="Ogas R."/>
            <person name="Tomko P."/>
            <person name="Gavelis G."/>
            <person name="Widhalm J.R."/>
            <person name="Wisecaver J.H."/>
        </authorList>
    </citation>
    <scope>NUCLEOTIDE SEQUENCE</scope>
    <source>
        <strain evidence="1">ECLA1</strain>
    </source>
</reference>
<protein>
    <submittedName>
        <fullName evidence="1">Uncharacterized protein</fullName>
    </submittedName>
</protein>
<name>A0AAE0Y4W2_9GAST</name>
<dbReference type="Proteomes" id="UP001283361">
    <property type="component" value="Unassembled WGS sequence"/>
</dbReference>
<accession>A0AAE0Y4W2</accession>
<dbReference type="EMBL" id="JAWDGP010006989">
    <property type="protein sequence ID" value="KAK3731690.1"/>
    <property type="molecule type" value="Genomic_DNA"/>
</dbReference>
<evidence type="ECO:0000313" key="1">
    <source>
        <dbReference type="EMBL" id="KAK3731690.1"/>
    </source>
</evidence>
<organism evidence="1 2">
    <name type="scientific">Elysia crispata</name>
    <name type="common">lettuce slug</name>
    <dbReference type="NCBI Taxonomy" id="231223"/>
    <lineage>
        <taxon>Eukaryota</taxon>
        <taxon>Metazoa</taxon>
        <taxon>Spiralia</taxon>
        <taxon>Lophotrochozoa</taxon>
        <taxon>Mollusca</taxon>
        <taxon>Gastropoda</taxon>
        <taxon>Heterobranchia</taxon>
        <taxon>Euthyneura</taxon>
        <taxon>Panpulmonata</taxon>
        <taxon>Sacoglossa</taxon>
        <taxon>Placobranchoidea</taxon>
        <taxon>Plakobranchidae</taxon>
        <taxon>Elysia</taxon>
    </lineage>
</organism>
<evidence type="ECO:0000313" key="2">
    <source>
        <dbReference type="Proteomes" id="UP001283361"/>
    </source>
</evidence>
<comment type="caution">
    <text evidence="1">The sequence shown here is derived from an EMBL/GenBank/DDBJ whole genome shotgun (WGS) entry which is preliminary data.</text>
</comment>
<gene>
    <name evidence="1" type="ORF">RRG08_035360</name>
</gene>